<evidence type="ECO:0000313" key="6">
    <source>
        <dbReference type="EMBL" id="MFB3168144.1"/>
    </source>
</evidence>
<dbReference type="PROSITE" id="PS00065">
    <property type="entry name" value="D_2_HYDROXYACID_DH_1"/>
    <property type="match status" value="1"/>
</dbReference>
<dbReference type="EMBL" id="JAROBZ020000001">
    <property type="protein sequence ID" value="MFB3168144.1"/>
    <property type="molecule type" value="Genomic_DNA"/>
</dbReference>
<dbReference type="InterPro" id="IPR036291">
    <property type="entry name" value="NAD(P)-bd_dom_sf"/>
</dbReference>
<protein>
    <submittedName>
        <fullName evidence="6">D-glycerate dehydrogenase</fullName>
        <ecNumber evidence="6">1.1.1.-</ecNumber>
    </submittedName>
</protein>
<dbReference type="InterPro" id="IPR050223">
    <property type="entry name" value="D-isomer_2-hydroxyacid_DH"/>
</dbReference>
<dbReference type="Proteomes" id="UP001241748">
    <property type="component" value="Unassembled WGS sequence"/>
</dbReference>
<dbReference type="Gene3D" id="3.40.50.720">
    <property type="entry name" value="NAD(P)-binding Rossmann-like Domain"/>
    <property type="match status" value="2"/>
</dbReference>
<gene>
    <name evidence="6" type="ORF">P5G62_013585</name>
</gene>
<dbReference type="Pfam" id="PF02826">
    <property type="entry name" value="2-Hacid_dh_C"/>
    <property type="match status" value="1"/>
</dbReference>
<feature type="domain" description="D-isomer specific 2-hydroxyacid dehydrogenase NAD-binding" evidence="5">
    <location>
        <begin position="108"/>
        <end position="287"/>
    </location>
</feature>
<feature type="domain" description="D-isomer specific 2-hydroxyacid dehydrogenase catalytic" evidence="4">
    <location>
        <begin position="5"/>
        <end position="318"/>
    </location>
</feature>
<dbReference type="SUPFAM" id="SSF52283">
    <property type="entry name" value="Formate/glycerate dehydrogenase catalytic domain-like"/>
    <property type="match status" value="1"/>
</dbReference>
<evidence type="ECO:0000313" key="7">
    <source>
        <dbReference type="Proteomes" id="UP001241748"/>
    </source>
</evidence>
<dbReference type="SUPFAM" id="SSF51735">
    <property type="entry name" value="NAD(P)-binding Rossmann-fold domains"/>
    <property type="match status" value="1"/>
</dbReference>
<dbReference type="InterPro" id="IPR006139">
    <property type="entry name" value="D-isomer_2_OHA_DH_cat_dom"/>
</dbReference>
<evidence type="ECO:0000256" key="2">
    <source>
        <dbReference type="ARBA" id="ARBA00023002"/>
    </source>
</evidence>
<dbReference type="Pfam" id="PF00389">
    <property type="entry name" value="2-Hacid_dh"/>
    <property type="match status" value="1"/>
</dbReference>
<dbReference type="PANTHER" id="PTHR10996">
    <property type="entry name" value="2-HYDROXYACID DEHYDROGENASE-RELATED"/>
    <property type="match status" value="1"/>
</dbReference>
<keyword evidence="7" id="KW-1185">Reference proteome</keyword>
<comment type="caution">
    <text evidence="6">The sequence shown here is derived from an EMBL/GenBank/DDBJ whole genome shotgun (WGS) entry which is preliminary data.</text>
</comment>
<dbReference type="CDD" id="cd05301">
    <property type="entry name" value="GDH"/>
    <property type="match status" value="1"/>
</dbReference>
<dbReference type="RefSeq" id="WP_306073266.1">
    <property type="nucleotide sequence ID" value="NZ_JAROBZ020000001.1"/>
</dbReference>
<reference evidence="6 7" key="1">
    <citation type="submission" date="2024-05" db="EMBL/GenBank/DDBJ databases">
        <authorList>
            <person name="Venkateswaran K."/>
        </authorList>
    </citation>
    <scope>NUCLEOTIDE SEQUENCE [LARGE SCALE GENOMIC DNA]</scope>
    <source>
        <strain evidence="6 7">179-C4-2-HS</strain>
    </source>
</reference>
<accession>A0ABV4YUX1</accession>
<evidence type="ECO:0000256" key="3">
    <source>
        <dbReference type="RuleBase" id="RU003719"/>
    </source>
</evidence>
<dbReference type="PANTHER" id="PTHR10996:SF283">
    <property type="entry name" value="GLYOXYLATE_HYDROXYPYRUVATE REDUCTASE B"/>
    <property type="match status" value="1"/>
</dbReference>
<comment type="similarity">
    <text evidence="1 3">Belongs to the D-isomer specific 2-hydroxyacid dehydrogenase family.</text>
</comment>
<evidence type="ECO:0000259" key="4">
    <source>
        <dbReference type="Pfam" id="PF00389"/>
    </source>
</evidence>
<evidence type="ECO:0000259" key="5">
    <source>
        <dbReference type="Pfam" id="PF02826"/>
    </source>
</evidence>
<dbReference type="GO" id="GO:0016491">
    <property type="term" value="F:oxidoreductase activity"/>
    <property type="evidence" value="ECO:0007669"/>
    <property type="project" value="UniProtKB-KW"/>
</dbReference>
<keyword evidence="2 3" id="KW-0560">Oxidoreductase</keyword>
<dbReference type="EC" id="1.1.1.-" evidence="6"/>
<sequence length="319" mass="35309">MKPKVIVYKKVDKKVLELLAETCEIIYFENLDSETYPLFLNELEEAQGLLGSGLKVDKELLDQAPQLNIVCNISVGYDNLDLTALAERGIIATNTPDVLNDTVADTIMGLILSTARRIPELDQWVKTGQWESGLAEKWFGVDVHHKVLGIIGMGGIGSAVAKRAHFGFDMDIIYHNRSRNEEAEDKYGAVYCSMEDLLKKSDFVCLMTPLTPDTVNLIGKREFELMKESAIFINASRGKTVDEEALIEALQKGQIYGAGLDVFVQEPVEKNNPLLSMKNVVTLPHIGSATYETRFQMAMTAAANLVKGLQGETPPNLIK</sequence>
<evidence type="ECO:0000256" key="1">
    <source>
        <dbReference type="ARBA" id="ARBA00005854"/>
    </source>
</evidence>
<name>A0ABV4YUX1_9BACI</name>
<organism evidence="6 7">
    <name type="scientific">Neobacillus driksii</name>
    <dbReference type="NCBI Taxonomy" id="3035913"/>
    <lineage>
        <taxon>Bacteria</taxon>
        <taxon>Bacillati</taxon>
        <taxon>Bacillota</taxon>
        <taxon>Bacilli</taxon>
        <taxon>Bacillales</taxon>
        <taxon>Bacillaceae</taxon>
        <taxon>Neobacillus</taxon>
    </lineage>
</organism>
<proteinExistence type="inferred from homology"/>
<dbReference type="InterPro" id="IPR029752">
    <property type="entry name" value="D-isomer_DH_CS1"/>
</dbReference>
<dbReference type="InterPro" id="IPR006140">
    <property type="entry name" value="D-isomer_DH_NAD-bd"/>
</dbReference>